<dbReference type="AlphaFoldDB" id="A0AAD9PB08"/>
<dbReference type="InterPro" id="IPR015915">
    <property type="entry name" value="Kelch-typ_b-propeller"/>
</dbReference>
<dbReference type="InterPro" id="IPR001810">
    <property type="entry name" value="F-box_dom"/>
</dbReference>
<dbReference type="PROSITE" id="PS50181">
    <property type="entry name" value="FBOX"/>
    <property type="match status" value="1"/>
</dbReference>
<proteinExistence type="predicted"/>
<accession>A0AAD9PB08</accession>
<dbReference type="PANTHER" id="PTHR46432:SF1">
    <property type="entry name" value="F-BOX ONLY PROTEIN 42"/>
    <property type="match status" value="1"/>
</dbReference>
<organism evidence="3 4">
    <name type="scientific">Ridgeia piscesae</name>
    <name type="common">Tubeworm</name>
    <dbReference type="NCBI Taxonomy" id="27915"/>
    <lineage>
        <taxon>Eukaryota</taxon>
        <taxon>Metazoa</taxon>
        <taxon>Spiralia</taxon>
        <taxon>Lophotrochozoa</taxon>
        <taxon>Annelida</taxon>
        <taxon>Polychaeta</taxon>
        <taxon>Sedentaria</taxon>
        <taxon>Canalipalpata</taxon>
        <taxon>Sabellida</taxon>
        <taxon>Siboglinidae</taxon>
        <taxon>Ridgeia</taxon>
    </lineage>
</organism>
<dbReference type="CDD" id="cd22110">
    <property type="entry name" value="F-box_FBXO42"/>
    <property type="match status" value="1"/>
</dbReference>
<dbReference type="InterPro" id="IPR036047">
    <property type="entry name" value="F-box-like_dom_sf"/>
</dbReference>
<dbReference type="SUPFAM" id="SSF117281">
    <property type="entry name" value="Kelch motif"/>
    <property type="match status" value="1"/>
</dbReference>
<dbReference type="Pfam" id="PF13415">
    <property type="entry name" value="Beta-prop_FBX42"/>
    <property type="match status" value="1"/>
</dbReference>
<evidence type="ECO:0000313" key="3">
    <source>
        <dbReference type="EMBL" id="KAK2191404.1"/>
    </source>
</evidence>
<gene>
    <name evidence="3" type="ORF">NP493_53g08090</name>
</gene>
<dbReference type="Proteomes" id="UP001209878">
    <property type="component" value="Unassembled WGS sequence"/>
</dbReference>
<name>A0AAD9PB08_RIDPI</name>
<dbReference type="GO" id="GO:1990756">
    <property type="term" value="F:ubiquitin-like ligase-substrate adaptor activity"/>
    <property type="evidence" value="ECO:0007669"/>
    <property type="project" value="TreeGrafter"/>
</dbReference>
<evidence type="ECO:0000313" key="4">
    <source>
        <dbReference type="Proteomes" id="UP001209878"/>
    </source>
</evidence>
<dbReference type="Pfam" id="PF12937">
    <property type="entry name" value="F-box-like"/>
    <property type="match status" value="1"/>
</dbReference>
<evidence type="ECO:0000256" key="1">
    <source>
        <dbReference type="SAM" id="MobiDB-lite"/>
    </source>
</evidence>
<keyword evidence="4" id="KW-1185">Reference proteome</keyword>
<dbReference type="PANTHER" id="PTHR46432">
    <property type="entry name" value="F-BOX ONLY PROTEIN 42"/>
    <property type="match status" value="1"/>
</dbReference>
<dbReference type="InterPro" id="IPR052821">
    <property type="entry name" value="F-box_only_SRC"/>
</dbReference>
<reference evidence="3" key="1">
    <citation type="journal article" date="2023" name="Mol. Biol. Evol.">
        <title>Third-Generation Sequencing Reveals the Adaptive Role of the Epigenome in Three Deep-Sea Polychaetes.</title>
        <authorList>
            <person name="Perez M."/>
            <person name="Aroh O."/>
            <person name="Sun Y."/>
            <person name="Lan Y."/>
            <person name="Juniper S.K."/>
            <person name="Young C.R."/>
            <person name="Angers B."/>
            <person name="Qian P.Y."/>
        </authorList>
    </citation>
    <scope>NUCLEOTIDE SEQUENCE</scope>
    <source>
        <strain evidence="3">R07B-5</strain>
    </source>
</reference>
<dbReference type="SUPFAM" id="SSF81383">
    <property type="entry name" value="F-box domain"/>
    <property type="match status" value="1"/>
</dbReference>
<protein>
    <recommendedName>
        <fullName evidence="2">F-box domain-containing protein</fullName>
    </recommendedName>
</protein>
<evidence type="ECO:0000259" key="2">
    <source>
        <dbReference type="PROSITE" id="PS50181"/>
    </source>
</evidence>
<dbReference type="Gene3D" id="2.120.10.80">
    <property type="entry name" value="Kelch-type beta propeller"/>
    <property type="match status" value="2"/>
</dbReference>
<sequence>MDEVNCSANIKDLPQEILEYIFSLLSPYKDFKSVMLVCRDWHTVMLGVVNQEFILFQHAVNTASLLWEQSAKTTSVVTERYSHSSCYYDRSMFVFGGCTATGTTFNDLWQFDLATRQWIRPLAVGTYPTPKACASLVAYKDTLILFGGWSHPTPYPLHQAARFFNQLHIYCPLVSRWSQVMPSNSPPGKAGHGSSIIGDTMIVFGGSYQLISCNEVWVLDLVYMNWTLKDIQGVKPHARYGHSQLVLDNKHILVLGGCGGSNMQFNDVWLLSMDTDVWSWSQLQVNNPENGAPQLWCHPACKVGDKVVVLSKTNRPQTDRPACKQTSPSRPPHNNHGWPEGRGQPPGQRKTASPDCRSGQEASGQLCHCSNASVATPNNVPVATSSGGSFPAPLSNTVPVAASSSSVGAPAPQRMPSIRPNAMRNRKKLLEVLQRYEDRIKAQRRDGGPQRDLVNEPVAAIFNLMAPAASVQNTAAVNPMYMHVLDISEAVSKRVVTWLPLHTNCDDNAPEETIFYSLIEGRGELIMFGGIQTDLGGMQRGVDVKQQTVSNSVHYLRTEHVLR</sequence>
<dbReference type="Gene3D" id="1.20.1280.50">
    <property type="match status" value="1"/>
</dbReference>
<comment type="caution">
    <text evidence="3">The sequence shown here is derived from an EMBL/GenBank/DDBJ whole genome shotgun (WGS) entry which is preliminary data.</text>
</comment>
<dbReference type="SMART" id="SM00256">
    <property type="entry name" value="FBOX"/>
    <property type="match status" value="1"/>
</dbReference>
<feature type="region of interest" description="Disordered" evidence="1">
    <location>
        <begin position="312"/>
        <end position="362"/>
    </location>
</feature>
<feature type="domain" description="F-box" evidence="2">
    <location>
        <begin position="7"/>
        <end position="56"/>
    </location>
</feature>
<dbReference type="GO" id="GO:0019005">
    <property type="term" value="C:SCF ubiquitin ligase complex"/>
    <property type="evidence" value="ECO:0007669"/>
    <property type="project" value="TreeGrafter"/>
</dbReference>
<dbReference type="EMBL" id="JAODUO010000053">
    <property type="protein sequence ID" value="KAK2191404.1"/>
    <property type="molecule type" value="Genomic_DNA"/>
</dbReference>